<dbReference type="PANTHER" id="PTHR39430:SF1">
    <property type="entry name" value="PROTEASE"/>
    <property type="match status" value="1"/>
</dbReference>
<dbReference type="PANTHER" id="PTHR39430">
    <property type="entry name" value="MEMBRANE-ASSOCIATED PROTEASE-RELATED"/>
    <property type="match status" value="1"/>
</dbReference>
<keyword evidence="4" id="KW-1185">Reference proteome</keyword>
<reference evidence="3" key="1">
    <citation type="submission" date="2010-06" db="EMBL/GenBank/DDBJ databases">
        <authorList>
            <person name="Muzny D."/>
            <person name="Qin X."/>
            <person name="Buhay C."/>
            <person name="Dugan-Rocha S."/>
            <person name="Ding Y."/>
            <person name="Chen G."/>
            <person name="Hawes A."/>
            <person name="Holder M."/>
            <person name="Jhangiani S."/>
            <person name="Johnson A."/>
            <person name="Khan Z."/>
            <person name="Li Z."/>
            <person name="Liu W."/>
            <person name="Liu X."/>
            <person name="Perez L."/>
            <person name="Shen H."/>
            <person name="Wang Q."/>
            <person name="Watt J."/>
            <person name="Xi L."/>
            <person name="Xin Y."/>
            <person name="Zhou J."/>
            <person name="Deng J."/>
            <person name="Jiang H."/>
            <person name="Liu Y."/>
            <person name="Qu J."/>
            <person name="Song X.-Z."/>
            <person name="Zhang L."/>
            <person name="Villasana D."/>
            <person name="Johnson A."/>
            <person name="Liu J."/>
            <person name="Liyanage D."/>
            <person name="Lorensuhewa L."/>
            <person name="Robinson T."/>
            <person name="Song A."/>
            <person name="Song B.-B."/>
            <person name="Dinh H."/>
            <person name="Thornton R."/>
            <person name="Coyle M."/>
            <person name="Francisco L."/>
            <person name="Jackson L."/>
            <person name="Javaid M."/>
            <person name="Korchina V."/>
            <person name="Kovar C."/>
            <person name="Mata R."/>
            <person name="Mathew T."/>
            <person name="Ngo R."/>
            <person name="Nguyen L."/>
            <person name="Nguyen N."/>
            <person name="Okwuonu G."/>
            <person name="Ongeri F."/>
            <person name="Pham C."/>
            <person name="Simmons D."/>
            <person name="Wilczek-Boney K."/>
            <person name="Hale W."/>
            <person name="Jakkamsetti A."/>
            <person name="Pham P."/>
            <person name="Ruth R."/>
            <person name="San Lucas F."/>
            <person name="Warren J."/>
            <person name="Zhang J."/>
            <person name="Zhao Z."/>
            <person name="Zhou C."/>
            <person name="Zhu D."/>
            <person name="Lee S."/>
            <person name="Bess C."/>
            <person name="Blankenburg K."/>
            <person name="Forbes L."/>
            <person name="Fu Q."/>
            <person name="Gubbala S."/>
            <person name="Hirani K."/>
            <person name="Jayaseelan J.C."/>
            <person name="Lara F."/>
            <person name="Munidasa M."/>
            <person name="Palculict T."/>
            <person name="Patil S."/>
            <person name="Pu L.-L."/>
            <person name="Saada N."/>
            <person name="Tang L."/>
            <person name="Weissenberger G."/>
            <person name="Zhu Y."/>
            <person name="Hemphill L."/>
            <person name="Shang Y."/>
            <person name="Youmans B."/>
            <person name="Ayvaz T."/>
            <person name="Ross M."/>
            <person name="Santibanez J."/>
            <person name="Aqrawi P."/>
            <person name="Gross S."/>
            <person name="Joshi V."/>
            <person name="Fowler G."/>
            <person name="Nazareth L."/>
            <person name="Reid J."/>
            <person name="Worley K."/>
            <person name="Petrosino J."/>
            <person name="Highlander S."/>
            <person name="Gibbs R."/>
        </authorList>
    </citation>
    <scope>NUCLEOTIDE SEQUENCE [LARGE SCALE GENOMIC DNA]</scope>
    <source>
        <strain evidence="3">ATCC 33030</strain>
    </source>
</reference>
<comment type="caution">
    <text evidence="3">The sequence shown here is derived from an EMBL/GenBank/DDBJ whole genome shotgun (WGS) entry which is preliminary data.</text>
</comment>
<dbReference type="Pfam" id="PF02517">
    <property type="entry name" value="Rce1-like"/>
    <property type="match status" value="1"/>
</dbReference>
<feature type="transmembrane region" description="Helical" evidence="1">
    <location>
        <begin position="206"/>
        <end position="227"/>
    </location>
</feature>
<organism evidence="3 4">
    <name type="scientific">Corynebacterium genitalium ATCC 33030</name>
    <dbReference type="NCBI Taxonomy" id="585529"/>
    <lineage>
        <taxon>Bacteria</taxon>
        <taxon>Bacillati</taxon>
        <taxon>Actinomycetota</taxon>
        <taxon>Actinomycetes</taxon>
        <taxon>Mycobacteriales</taxon>
        <taxon>Corynebacteriaceae</taxon>
        <taxon>Corynebacterium</taxon>
    </lineage>
</organism>
<accession>D7WEA5</accession>
<dbReference type="eggNOG" id="COG1266">
    <property type="taxonomic scope" value="Bacteria"/>
</dbReference>
<dbReference type="GO" id="GO:0080120">
    <property type="term" value="P:CAAX-box protein maturation"/>
    <property type="evidence" value="ECO:0007669"/>
    <property type="project" value="UniProtKB-ARBA"/>
</dbReference>
<keyword evidence="3" id="KW-0378">Hydrolase</keyword>
<dbReference type="InterPro" id="IPR003675">
    <property type="entry name" value="Rce1/LyrA-like_dom"/>
</dbReference>
<evidence type="ECO:0000313" key="3">
    <source>
        <dbReference type="EMBL" id="EFK54459.1"/>
    </source>
</evidence>
<evidence type="ECO:0000259" key="2">
    <source>
        <dbReference type="Pfam" id="PF02517"/>
    </source>
</evidence>
<feature type="transmembrane region" description="Helical" evidence="1">
    <location>
        <begin position="114"/>
        <end position="132"/>
    </location>
</feature>
<feature type="transmembrane region" description="Helical" evidence="1">
    <location>
        <begin position="233"/>
        <end position="253"/>
    </location>
</feature>
<feature type="domain" description="CAAX prenyl protease 2/Lysostaphin resistance protein A-like" evidence="2">
    <location>
        <begin position="127"/>
        <end position="215"/>
    </location>
</feature>
<dbReference type="GO" id="GO:0006508">
    <property type="term" value="P:proteolysis"/>
    <property type="evidence" value="ECO:0007669"/>
    <property type="project" value="UniProtKB-KW"/>
</dbReference>
<dbReference type="Proteomes" id="UP000004208">
    <property type="component" value="Unassembled WGS sequence"/>
</dbReference>
<sequence>MRGVVAVVIVLGATFIPLGLMLVTGVSDQPVVAGLQRFGLSAINCVLAFLAVWAWMRYAERRPFAATGFGGAKVVTGLVAGTVAAGALVLLAHLIAVALGMTNGEMPEEFPSESAAVIIGAVFELAGFAFLLQGIPEELVFRGWLLRSTPGRPWLGFWWSTVVFTVMHLLSQAGQEGIVDHLLYLVTSFGIAVFAAVCAMRWGNGWIAAGIHSGFHVGTLIATYTLPPIEPRVMWVLPGVLFTIAAGALLRGATRRAAVLLSRA</sequence>
<feature type="transmembrane region" description="Helical" evidence="1">
    <location>
        <begin position="182"/>
        <end position="199"/>
    </location>
</feature>
<feature type="transmembrane region" description="Helical" evidence="1">
    <location>
        <begin position="153"/>
        <end position="170"/>
    </location>
</feature>
<evidence type="ECO:0000256" key="1">
    <source>
        <dbReference type="SAM" id="Phobius"/>
    </source>
</evidence>
<feature type="transmembrane region" description="Helical" evidence="1">
    <location>
        <begin position="77"/>
        <end position="102"/>
    </location>
</feature>
<dbReference type="HOGENOM" id="CLU_078763_0_0_11"/>
<keyword evidence="1" id="KW-1133">Transmembrane helix</keyword>
<protein>
    <submittedName>
        <fullName evidence="3">CAAX amino terminal protease family protein</fullName>
    </submittedName>
</protein>
<feature type="transmembrane region" description="Helical" evidence="1">
    <location>
        <begin position="38"/>
        <end position="56"/>
    </location>
</feature>
<name>D7WEA5_9CORY</name>
<dbReference type="GO" id="GO:0004175">
    <property type="term" value="F:endopeptidase activity"/>
    <property type="evidence" value="ECO:0007669"/>
    <property type="project" value="UniProtKB-ARBA"/>
</dbReference>
<keyword evidence="3" id="KW-0645">Protease</keyword>
<keyword evidence="1" id="KW-0812">Transmembrane</keyword>
<gene>
    <name evidence="3" type="ORF">HMPREF0291_12117</name>
</gene>
<dbReference type="EMBL" id="ACLJ02000003">
    <property type="protein sequence ID" value="EFK54459.1"/>
    <property type="molecule type" value="Genomic_DNA"/>
</dbReference>
<dbReference type="STRING" id="585529.HMPREF0291_12117"/>
<dbReference type="AlphaFoldDB" id="D7WEA5"/>
<proteinExistence type="predicted"/>
<keyword evidence="1" id="KW-0472">Membrane</keyword>
<evidence type="ECO:0000313" key="4">
    <source>
        <dbReference type="Proteomes" id="UP000004208"/>
    </source>
</evidence>